<evidence type="ECO:0000256" key="1">
    <source>
        <dbReference type="SAM" id="Phobius"/>
    </source>
</evidence>
<name>A0A368HCM3_9GAMM</name>
<organism evidence="2 3">
    <name type="scientific">Acidiferrobacter thiooxydans</name>
    <dbReference type="NCBI Taxonomy" id="163359"/>
    <lineage>
        <taxon>Bacteria</taxon>
        <taxon>Pseudomonadati</taxon>
        <taxon>Pseudomonadota</taxon>
        <taxon>Gammaproteobacteria</taxon>
        <taxon>Acidiferrobacterales</taxon>
        <taxon>Acidiferrobacteraceae</taxon>
        <taxon>Acidiferrobacter</taxon>
    </lineage>
</organism>
<evidence type="ECO:0000313" key="2">
    <source>
        <dbReference type="EMBL" id="RCN56186.1"/>
    </source>
</evidence>
<keyword evidence="1" id="KW-0472">Membrane</keyword>
<evidence type="ECO:0000313" key="3">
    <source>
        <dbReference type="Proteomes" id="UP000253250"/>
    </source>
</evidence>
<feature type="transmembrane region" description="Helical" evidence="1">
    <location>
        <begin position="104"/>
        <end position="122"/>
    </location>
</feature>
<dbReference type="OrthoDB" id="9813911at2"/>
<feature type="transmembrane region" description="Helical" evidence="1">
    <location>
        <begin position="79"/>
        <end position="98"/>
    </location>
</feature>
<dbReference type="Proteomes" id="UP000253250">
    <property type="component" value="Unassembled WGS sequence"/>
</dbReference>
<dbReference type="AlphaFoldDB" id="A0A368HCM3"/>
<reference evidence="2 3" key="1">
    <citation type="submission" date="2018-02" db="EMBL/GenBank/DDBJ databases">
        <title>Insights into the biology of acidophilic members of the Acidiferrobacteraceae family derived from comparative genomic analyses.</title>
        <authorList>
            <person name="Issotta F."/>
            <person name="Thyssen C."/>
            <person name="Mena C."/>
            <person name="Moya A."/>
            <person name="Bellenberg S."/>
            <person name="Sproer C."/>
            <person name="Covarrubias P.C."/>
            <person name="Sand W."/>
            <person name="Quatrini R."/>
            <person name="Vera M."/>
        </authorList>
    </citation>
    <scope>NUCLEOTIDE SEQUENCE [LARGE SCALE GENOMIC DNA]</scope>
    <source>
        <strain evidence="3">m-1</strain>
    </source>
</reference>
<accession>A0A368HCM3</accession>
<dbReference type="EMBL" id="PSYR01000002">
    <property type="protein sequence ID" value="RCN56186.1"/>
    <property type="molecule type" value="Genomic_DNA"/>
</dbReference>
<keyword evidence="1" id="KW-0812">Transmembrane</keyword>
<protein>
    <submittedName>
        <fullName evidence="2">DUF4260 domain-containing protein</fullName>
    </submittedName>
</protein>
<dbReference type="Pfam" id="PF14079">
    <property type="entry name" value="DUF4260"/>
    <property type="match status" value="1"/>
</dbReference>
<keyword evidence="1" id="KW-1133">Transmembrane helix</keyword>
<dbReference type="InterPro" id="IPR025356">
    <property type="entry name" value="DUF4260"/>
</dbReference>
<gene>
    <name evidence="2" type="ORF">C4900_10040</name>
</gene>
<sequence>MAAPHNVSARHDAIRRWPLFYPYGRGPISARTCRQARQVCGLNKPEYAANRPAPGTGDAPRDDMIHLQGDRMYDKYIPVIRLENLFALAACLAIYQHLRYSWEAFAYAFLLPDIALFAYVAGSRVGARAYNTTHSYIGPALLVLLAPWVDGNHAFAAALIWTAHVAMDRSLGFGLKSTTSFRDTHLGMVNFNRMR</sequence>
<proteinExistence type="predicted"/>
<comment type="caution">
    <text evidence="2">The sequence shown here is derived from an EMBL/GenBank/DDBJ whole genome shotgun (WGS) entry which is preliminary data.</text>
</comment>
<keyword evidence="3" id="KW-1185">Reference proteome</keyword>